<evidence type="ECO:0000259" key="1">
    <source>
        <dbReference type="Pfam" id="PF04773"/>
    </source>
</evidence>
<dbReference type="Pfam" id="PF04773">
    <property type="entry name" value="FecR"/>
    <property type="match status" value="1"/>
</dbReference>
<dbReference type="InterPro" id="IPR006860">
    <property type="entry name" value="FecR"/>
</dbReference>
<sequence length="173" mass="19127">MKHLYALICILFFSCTIISAQHQNNDPIGKVTLPLGMVTIQPAGSEDWDRAKVNQAVFVREKVKTLEKSRCEITLEPKKLLRIGEQSRIILVGPAAEGANMFNIEAGRAWFNMSSKKKQNMRVRTPTAVAAIRGTVFRIDCDVNHSTFSVYTGAVGVTPLKADGLTLEDTTFT</sequence>
<proteinExistence type="predicted"/>
<reference evidence="2" key="1">
    <citation type="submission" date="2018-05" db="EMBL/GenBank/DDBJ databases">
        <authorList>
            <person name="Lanie J.A."/>
            <person name="Ng W.-L."/>
            <person name="Kazmierczak K.M."/>
            <person name="Andrzejewski T.M."/>
            <person name="Davidsen T.M."/>
            <person name="Wayne K.J."/>
            <person name="Tettelin H."/>
            <person name="Glass J.I."/>
            <person name="Rusch D."/>
            <person name="Podicherti R."/>
            <person name="Tsui H.-C.T."/>
            <person name="Winkler M.E."/>
        </authorList>
    </citation>
    <scope>NUCLEOTIDE SEQUENCE</scope>
</reference>
<feature type="domain" description="FecR protein" evidence="1">
    <location>
        <begin position="62"/>
        <end position="155"/>
    </location>
</feature>
<feature type="non-terminal residue" evidence="2">
    <location>
        <position position="173"/>
    </location>
</feature>
<dbReference type="PROSITE" id="PS51257">
    <property type="entry name" value="PROKAR_LIPOPROTEIN"/>
    <property type="match status" value="1"/>
</dbReference>
<name>A0A382WJQ1_9ZZZZ</name>
<gene>
    <name evidence="2" type="ORF">METZ01_LOCUS411931</name>
</gene>
<dbReference type="PANTHER" id="PTHR38731">
    <property type="entry name" value="LIPL45-RELATED LIPOPROTEIN-RELATED"/>
    <property type="match status" value="1"/>
</dbReference>
<protein>
    <recommendedName>
        <fullName evidence="1">FecR protein domain-containing protein</fullName>
    </recommendedName>
</protein>
<evidence type="ECO:0000313" key="2">
    <source>
        <dbReference type="EMBL" id="SVD59077.1"/>
    </source>
</evidence>
<accession>A0A382WJQ1</accession>
<dbReference type="Gene3D" id="2.60.120.1440">
    <property type="match status" value="1"/>
</dbReference>
<dbReference type="AlphaFoldDB" id="A0A382WJQ1"/>
<dbReference type="EMBL" id="UINC01160433">
    <property type="protein sequence ID" value="SVD59077.1"/>
    <property type="molecule type" value="Genomic_DNA"/>
</dbReference>
<organism evidence="2">
    <name type="scientific">marine metagenome</name>
    <dbReference type="NCBI Taxonomy" id="408172"/>
    <lineage>
        <taxon>unclassified sequences</taxon>
        <taxon>metagenomes</taxon>
        <taxon>ecological metagenomes</taxon>
    </lineage>
</organism>